<reference evidence="1 2" key="1">
    <citation type="submission" date="2014-04" db="EMBL/GenBank/DDBJ databases">
        <authorList>
            <consortium name="DOE Joint Genome Institute"/>
            <person name="Kuo A."/>
            <person name="Gay G."/>
            <person name="Dore J."/>
            <person name="Kohler A."/>
            <person name="Nagy L.G."/>
            <person name="Floudas D."/>
            <person name="Copeland A."/>
            <person name="Barry K.W."/>
            <person name="Cichocki N."/>
            <person name="Veneault-Fourrey C."/>
            <person name="LaButti K."/>
            <person name="Lindquist E.A."/>
            <person name="Lipzen A."/>
            <person name="Lundell T."/>
            <person name="Morin E."/>
            <person name="Murat C."/>
            <person name="Sun H."/>
            <person name="Tunlid A."/>
            <person name="Henrissat B."/>
            <person name="Grigoriev I.V."/>
            <person name="Hibbett D.S."/>
            <person name="Martin F."/>
            <person name="Nordberg H.P."/>
            <person name="Cantor M.N."/>
            <person name="Hua S.X."/>
        </authorList>
    </citation>
    <scope>NUCLEOTIDE SEQUENCE [LARGE SCALE GENOMIC DNA]</scope>
    <source>
        <strain evidence="2">h7</strain>
    </source>
</reference>
<dbReference type="Proteomes" id="UP000053424">
    <property type="component" value="Unassembled WGS sequence"/>
</dbReference>
<gene>
    <name evidence="1" type="ORF">M413DRAFT_263986</name>
</gene>
<name>A0A0C2YAG8_HEBCY</name>
<proteinExistence type="predicted"/>
<evidence type="ECO:0000313" key="2">
    <source>
        <dbReference type="Proteomes" id="UP000053424"/>
    </source>
</evidence>
<reference evidence="2" key="2">
    <citation type="submission" date="2015-01" db="EMBL/GenBank/DDBJ databases">
        <title>Evolutionary Origins and Diversification of the Mycorrhizal Mutualists.</title>
        <authorList>
            <consortium name="DOE Joint Genome Institute"/>
            <consortium name="Mycorrhizal Genomics Consortium"/>
            <person name="Kohler A."/>
            <person name="Kuo A."/>
            <person name="Nagy L.G."/>
            <person name="Floudas D."/>
            <person name="Copeland A."/>
            <person name="Barry K.W."/>
            <person name="Cichocki N."/>
            <person name="Veneault-Fourrey C."/>
            <person name="LaButti K."/>
            <person name="Lindquist E.A."/>
            <person name="Lipzen A."/>
            <person name="Lundell T."/>
            <person name="Morin E."/>
            <person name="Murat C."/>
            <person name="Riley R."/>
            <person name="Ohm R."/>
            <person name="Sun H."/>
            <person name="Tunlid A."/>
            <person name="Henrissat B."/>
            <person name="Grigoriev I.V."/>
            <person name="Hibbett D.S."/>
            <person name="Martin F."/>
        </authorList>
    </citation>
    <scope>NUCLEOTIDE SEQUENCE [LARGE SCALE GENOMIC DNA]</scope>
    <source>
        <strain evidence="2">h7</strain>
    </source>
</reference>
<sequence length="92" mass="10602">MRAMGMARANVDEYQDAMSWGISRGNCRTCPSRKRWRHHGIMNNSRLRDLTLDLIYASCKRTYIPGRPLHRGNKRARGPTRGVDAWIIRCGS</sequence>
<keyword evidence="2" id="KW-1185">Reference proteome</keyword>
<evidence type="ECO:0000313" key="1">
    <source>
        <dbReference type="EMBL" id="KIM46833.1"/>
    </source>
</evidence>
<dbReference type="EMBL" id="KN831770">
    <property type="protein sequence ID" value="KIM46833.1"/>
    <property type="molecule type" value="Genomic_DNA"/>
</dbReference>
<protein>
    <submittedName>
        <fullName evidence="1">Uncharacterized protein</fullName>
    </submittedName>
</protein>
<dbReference type="HOGENOM" id="CLU_2413500_0_0_1"/>
<organism evidence="1 2">
    <name type="scientific">Hebeloma cylindrosporum</name>
    <dbReference type="NCBI Taxonomy" id="76867"/>
    <lineage>
        <taxon>Eukaryota</taxon>
        <taxon>Fungi</taxon>
        <taxon>Dikarya</taxon>
        <taxon>Basidiomycota</taxon>
        <taxon>Agaricomycotina</taxon>
        <taxon>Agaricomycetes</taxon>
        <taxon>Agaricomycetidae</taxon>
        <taxon>Agaricales</taxon>
        <taxon>Agaricineae</taxon>
        <taxon>Hymenogastraceae</taxon>
        <taxon>Hebeloma</taxon>
    </lineage>
</organism>
<dbReference type="AlphaFoldDB" id="A0A0C2YAG8"/>
<accession>A0A0C2YAG8</accession>